<organism evidence="1 2">
    <name type="scientific">Schaalia georgiae F0490</name>
    <dbReference type="NCBI Taxonomy" id="1125717"/>
    <lineage>
        <taxon>Bacteria</taxon>
        <taxon>Bacillati</taxon>
        <taxon>Actinomycetota</taxon>
        <taxon>Actinomycetes</taxon>
        <taxon>Actinomycetales</taxon>
        <taxon>Actinomycetaceae</taxon>
        <taxon>Schaalia</taxon>
    </lineage>
</organism>
<reference evidence="1 2" key="1">
    <citation type="submission" date="2012-05" db="EMBL/GenBank/DDBJ databases">
        <authorList>
            <person name="Harkins D.M."/>
            <person name="Madupu R."/>
            <person name="Durkin A.S."/>
            <person name="Torralba M."/>
            <person name="Methe B."/>
            <person name="Sutton G.G."/>
            <person name="Nelson K.E."/>
        </authorList>
    </citation>
    <scope>NUCLEOTIDE SEQUENCE [LARGE SCALE GENOMIC DNA]</scope>
    <source>
        <strain evidence="1 2">F0490</strain>
    </source>
</reference>
<keyword evidence="2" id="KW-1185">Reference proteome</keyword>
<name>J1HM59_9ACTO</name>
<comment type="caution">
    <text evidence="1">The sequence shown here is derived from an EMBL/GenBank/DDBJ whole genome shotgun (WGS) entry which is preliminary data.</text>
</comment>
<proteinExistence type="predicted"/>
<dbReference type="PATRIC" id="fig|1125717.3.peg.829"/>
<evidence type="ECO:0000313" key="2">
    <source>
        <dbReference type="Proteomes" id="UP000004578"/>
    </source>
</evidence>
<accession>J1HM59</accession>
<dbReference type="EMBL" id="AKFS01000124">
    <property type="protein sequence ID" value="EJF46638.1"/>
    <property type="molecule type" value="Genomic_DNA"/>
</dbReference>
<dbReference type="Proteomes" id="UP000004578">
    <property type="component" value="Unassembled WGS sequence"/>
</dbReference>
<protein>
    <submittedName>
        <fullName evidence="1">Uncharacterized protein</fullName>
    </submittedName>
</protein>
<gene>
    <name evidence="1" type="ORF">HMPREF1317_2431</name>
</gene>
<sequence>MELLRSLLSRGKGAVMGVAEFFKGGRRKARELFERITRGSKPHWDEAGATARAQELVAAGRTAHDTKVALETKFKNLIKEHGLEEQFRT</sequence>
<dbReference type="AlphaFoldDB" id="J1HM59"/>
<evidence type="ECO:0000313" key="1">
    <source>
        <dbReference type="EMBL" id="EJF46638.1"/>
    </source>
</evidence>